<dbReference type="Gene3D" id="3.10.520.10">
    <property type="entry name" value="ApbE-like domains"/>
    <property type="match status" value="1"/>
</dbReference>
<accession>A0A1Q5PWW8</accession>
<comment type="catalytic activity">
    <reaction evidence="10">
        <text>L-threonyl-[protein] + FAD = FMN-L-threonyl-[protein] + AMP + H(+)</text>
        <dbReference type="Rhea" id="RHEA:36847"/>
        <dbReference type="Rhea" id="RHEA-COMP:11060"/>
        <dbReference type="Rhea" id="RHEA-COMP:11061"/>
        <dbReference type="ChEBI" id="CHEBI:15378"/>
        <dbReference type="ChEBI" id="CHEBI:30013"/>
        <dbReference type="ChEBI" id="CHEBI:57692"/>
        <dbReference type="ChEBI" id="CHEBI:74257"/>
        <dbReference type="ChEBI" id="CHEBI:456215"/>
        <dbReference type="EC" id="2.7.1.180"/>
    </reaction>
</comment>
<dbReference type="PANTHER" id="PTHR30040:SF2">
    <property type="entry name" value="FAD:PROTEIN FMN TRANSFERASE"/>
    <property type="match status" value="1"/>
</dbReference>
<organism evidence="11 12">
    <name type="scientific">Buchananella hordeovulneris</name>
    <dbReference type="NCBI Taxonomy" id="52770"/>
    <lineage>
        <taxon>Bacteria</taxon>
        <taxon>Bacillati</taxon>
        <taxon>Actinomycetota</taxon>
        <taxon>Actinomycetes</taxon>
        <taxon>Actinomycetales</taxon>
        <taxon>Actinomycetaceae</taxon>
        <taxon>Buchananella</taxon>
    </lineage>
</organism>
<dbReference type="STRING" id="52770.BSZ40_04085"/>
<keyword evidence="4" id="KW-0285">Flavoprotein</keyword>
<keyword evidence="6" id="KW-0479">Metal-binding</keyword>
<dbReference type="GO" id="GO:0016740">
    <property type="term" value="F:transferase activity"/>
    <property type="evidence" value="ECO:0007669"/>
    <property type="project" value="UniProtKB-KW"/>
</dbReference>
<evidence type="ECO:0000256" key="7">
    <source>
        <dbReference type="ARBA" id="ARBA00022827"/>
    </source>
</evidence>
<evidence type="ECO:0000256" key="9">
    <source>
        <dbReference type="ARBA" id="ARBA00031306"/>
    </source>
</evidence>
<dbReference type="EMBL" id="MQVS01000003">
    <property type="protein sequence ID" value="OKL52091.1"/>
    <property type="molecule type" value="Genomic_DNA"/>
</dbReference>
<proteinExistence type="predicted"/>
<dbReference type="InterPro" id="IPR024932">
    <property type="entry name" value="ApbE"/>
</dbReference>
<evidence type="ECO:0000313" key="12">
    <source>
        <dbReference type="Proteomes" id="UP000185612"/>
    </source>
</evidence>
<gene>
    <name evidence="11" type="ORF">BSZ40_04085</name>
</gene>
<dbReference type="Proteomes" id="UP000185612">
    <property type="component" value="Unassembled WGS sequence"/>
</dbReference>
<reference evidence="12" key="1">
    <citation type="submission" date="2016-12" db="EMBL/GenBank/DDBJ databases">
        <authorList>
            <person name="Meng X."/>
        </authorList>
    </citation>
    <scope>NUCLEOTIDE SEQUENCE [LARGE SCALE GENOMIC DNA]</scope>
    <source>
        <strain evidence="12">DSM 20732</strain>
    </source>
</reference>
<evidence type="ECO:0000256" key="8">
    <source>
        <dbReference type="ARBA" id="ARBA00022842"/>
    </source>
</evidence>
<keyword evidence="8" id="KW-0460">Magnesium</keyword>
<evidence type="ECO:0000256" key="2">
    <source>
        <dbReference type="ARBA" id="ARBA00011955"/>
    </source>
</evidence>
<dbReference type="InParanoid" id="A0A1Q5PWW8"/>
<dbReference type="PANTHER" id="PTHR30040">
    <property type="entry name" value="THIAMINE BIOSYNTHESIS LIPOPROTEIN APBE"/>
    <property type="match status" value="1"/>
</dbReference>
<dbReference type="SUPFAM" id="SSF143631">
    <property type="entry name" value="ApbE-like"/>
    <property type="match status" value="1"/>
</dbReference>
<sequence>MAVAATATSLTPGLAIAELFEWSTPVTVVTTNPLALGLAVDYTRHMLAAVADVASRFDPTSEINRLAPHLATGVTPSVLLAQLIRTALEIAENTDGDVDAAIGPTLAHLGYDEDVASLLSPTRVAETQVAVDPQLTTRGWQRPVDARQFQTEFARRASLPTWRSLRWHDRQLYGPAGLVLDLGVCAPAFTADKLAKTMSAEFGCGVLVDIGGDLATAGPAPADGWRVRLPGEAGGREVTVPAGMALATTGTHSRRWAHAGRILHHIVDPRTRQPVVDPPRAVTVLAATCVQANAAATATVVRRGATNVLAGLSAQIVHADSSVTLHGRWR</sequence>
<comment type="cofactor">
    <cofactor evidence="1">
        <name>Mg(2+)</name>
        <dbReference type="ChEBI" id="CHEBI:18420"/>
    </cofactor>
</comment>
<protein>
    <recommendedName>
        <fullName evidence="3">FAD:protein FMN transferase</fullName>
        <ecNumber evidence="2">2.7.1.180</ecNumber>
    </recommendedName>
    <alternativeName>
        <fullName evidence="9">Flavin transferase</fullName>
    </alternativeName>
</protein>
<dbReference type="Pfam" id="PF02424">
    <property type="entry name" value="ApbE"/>
    <property type="match status" value="1"/>
</dbReference>
<comment type="caution">
    <text evidence="11">The sequence shown here is derived from an EMBL/GenBank/DDBJ whole genome shotgun (WGS) entry which is preliminary data.</text>
</comment>
<evidence type="ECO:0000256" key="3">
    <source>
        <dbReference type="ARBA" id="ARBA00016337"/>
    </source>
</evidence>
<dbReference type="GO" id="GO:0046872">
    <property type="term" value="F:metal ion binding"/>
    <property type="evidence" value="ECO:0007669"/>
    <property type="project" value="UniProtKB-KW"/>
</dbReference>
<evidence type="ECO:0000256" key="10">
    <source>
        <dbReference type="ARBA" id="ARBA00048540"/>
    </source>
</evidence>
<name>A0A1Q5PWW8_9ACTO</name>
<evidence type="ECO:0000256" key="6">
    <source>
        <dbReference type="ARBA" id="ARBA00022723"/>
    </source>
</evidence>
<evidence type="ECO:0000256" key="1">
    <source>
        <dbReference type="ARBA" id="ARBA00001946"/>
    </source>
</evidence>
<evidence type="ECO:0000256" key="4">
    <source>
        <dbReference type="ARBA" id="ARBA00022630"/>
    </source>
</evidence>
<dbReference type="AlphaFoldDB" id="A0A1Q5PWW8"/>
<dbReference type="InterPro" id="IPR003374">
    <property type="entry name" value="ApbE-like_sf"/>
</dbReference>
<keyword evidence="7" id="KW-0274">FAD</keyword>
<evidence type="ECO:0000313" key="11">
    <source>
        <dbReference type="EMBL" id="OKL52091.1"/>
    </source>
</evidence>
<dbReference type="EC" id="2.7.1.180" evidence="2"/>
<keyword evidence="12" id="KW-1185">Reference proteome</keyword>
<keyword evidence="5" id="KW-0808">Transferase</keyword>
<evidence type="ECO:0000256" key="5">
    <source>
        <dbReference type="ARBA" id="ARBA00022679"/>
    </source>
</evidence>